<dbReference type="EMBL" id="LT934120">
    <property type="protein sequence ID" value="VAI36899.1"/>
    <property type="molecule type" value="Genomic_DNA"/>
</dbReference>
<organism evidence="2 3">
    <name type="scientific">Triticum turgidum subsp. durum</name>
    <name type="common">Durum wheat</name>
    <name type="synonym">Triticum durum</name>
    <dbReference type="NCBI Taxonomy" id="4567"/>
    <lineage>
        <taxon>Eukaryota</taxon>
        <taxon>Viridiplantae</taxon>
        <taxon>Streptophyta</taxon>
        <taxon>Embryophyta</taxon>
        <taxon>Tracheophyta</taxon>
        <taxon>Spermatophyta</taxon>
        <taxon>Magnoliopsida</taxon>
        <taxon>Liliopsida</taxon>
        <taxon>Poales</taxon>
        <taxon>Poaceae</taxon>
        <taxon>BOP clade</taxon>
        <taxon>Pooideae</taxon>
        <taxon>Triticodae</taxon>
        <taxon>Triticeae</taxon>
        <taxon>Triticinae</taxon>
        <taxon>Triticum</taxon>
    </lineage>
</organism>
<dbReference type="Gene3D" id="3.40.50.2000">
    <property type="entry name" value="Glycogen Phosphorylase B"/>
    <property type="match status" value="1"/>
</dbReference>
<dbReference type="Proteomes" id="UP000324705">
    <property type="component" value="Chromosome 5B"/>
</dbReference>
<feature type="compositionally biased region" description="Basic residues" evidence="1">
    <location>
        <begin position="80"/>
        <end position="90"/>
    </location>
</feature>
<accession>A0A9R0XI29</accession>
<protein>
    <recommendedName>
        <fullName evidence="4">Glycosyltransferase</fullName>
    </recommendedName>
</protein>
<evidence type="ECO:0008006" key="4">
    <source>
        <dbReference type="Google" id="ProtNLM"/>
    </source>
</evidence>
<dbReference type="SUPFAM" id="SSF53756">
    <property type="entry name" value="UDP-Glycosyltransferase/glycogen phosphorylase"/>
    <property type="match status" value="1"/>
</dbReference>
<reference evidence="2 3" key="1">
    <citation type="submission" date="2017-09" db="EMBL/GenBank/DDBJ databases">
        <authorList>
            <consortium name="International Durum Wheat Genome Sequencing Consortium (IDWGSC)"/>
            <person name="Milanesi L."/>
        </authorList>
    </citation>
    <scope>NUCLEOTIDE SEQUENCE [LARGE SCALE GENOMIC DNA]</scope>
    <source>
        <strain evidence="3">cv. Svevo</strain>
    </source>
</reference>
<name>A0A9R0XI29_TRITD</name>
<evidence type="ECO:0000313" key="2">
    <source>
        <dbReference type="EMBL" id="VAI36899.1"/>
    </source>
</evidence>
<gene>
    <name evidence="2" type="ORF">TRITD_5Bv1G201510</name>
</gene>
<proteinExistence type="predicted"/>
<evidence type="ECO:0000256" key="1">
    <source>
        <dbReference type="SAM" id="MobiDB-lite"/>
    </source>
</evidence>
<keyword evidence="3" id="KW-1185">Reference proteome</keyword>
<sequence>MAAAAAAHLAAQPRVMVLPFPAQGHVIPLMELSRKLVEHGFEIDFVNTEFNHDRVLQALAEDGAIPGGIQHALRTGRPGAGRRPHRHRRTGQGTTGRYVRPPRGDDQVEEDQVDDSGRVHELGPGAGHHGGRPCRLVLHVLYSRVRAQVEAPKADRGWCC</sequence>
<evidence type="ECO:0000313" key="3">
    <source>
        <dbReference type="Proteomes" id="UP000324705"/>
    </source>
</evidence>
<dbReference type="AlphaFoldDB" id="A0A9R0XI29"/>
<dbReference type="Gramene" id="TRITD5Bv1G201510.1">
    <property type="protein sequence ID" value="TRITD5Bv1G201510.1"/>
    <property type="gene ID" value="TRITD5Bv1G201510"/>
</dbReference>
<feature type="region of interest" description="Disordered" evidence="1">
    <location>
        <begin position="74"/>
        <end position="129"/>
    </location>
</feature>